<evidence type="ECO:0000313" key="2">
    <source>
        <dbReference type="Proteomes" id="UP000004994"/>
    </source>
</evidence>
<dbReference type="PaxDb" id="4081-Solyc02g091060.1.1"/>
<dbReference type="Gramene" id="Solyc02g091060.1.1">
    <property type="protein sequence ID" value="Solyc02g091060.1.1.1"/>
    <property type="gene ID" value="Solyc02g091060.1"/>
</dbReference>
<keyword evidence="2" id="KW-1185">Reference proteome</keyword>
<reference evidence="1" key="2">
    <citation type="submission" date="2019-01" db="UniProtKB">
        <authorList>
            <consortium name="EnsemblPlants"/>
        </authorList>
    </citation>
    <scope>IDENTIFICATION</scope>
    <source>
        <strain evidence="1">cv. Heinz 1706</strain>
    </source>
</reference>
<sequence length="81" mass="8881">MASSDDSCGDDGYEILIRMYVAAGSLTLLSSLFVRMLLNCLCVFVCLECSLLLFCLSRSKFVRVVYLAGVVAEASLHLNHL</sequence>
<evidence type="ECO:0000313" key="1">
    <source>
        <dbReference type="EnsemblPlants" id="Solyc02g091060.1.1.1"/>
    </source>
</evidence>
<dbReference type="Proteomes" id="UP000004994">
    <property type="component" value="Chromosome 2"/>
</dbReference>
<name>A0A3Q7FAM4_SOLLC</name>
<proteinExistence type="predicted"/>
<accession>A0A3Q7FAM4</accession>
<dbReference type="AlphaFoldDB" id="A0A3Q7FAM4"/>
<reference evidence="1" key="1">
    <citation type="journal article" date="2012" name="Nature">
        <title>The tomato genome sequence provides insights into fleshy fruit evolution.</title>
        <authorList>
            <consortium name="Tomato Genome Consortium"/>
        </authorList>
    </citation>
    <scope>NUCLEOTIDE SEQUENCE [LARGE SCALE GENOMIC DNA]</scope>
    <source>
        <strain evidence="1">cv. Heinz 1706</strain>
    </source>
</reference>
<protein>
    <submittedName>
        <fullName evidence="1">Uncharacterized protein</fullName>
    </submittedName>
</protein>
<dbReference type="EnsemblPlants" id="Solyc02g091060.1.1">
    <property type="protein sequence ID" value="Solyc02g091060.1.1.1"/>
    <property type="gene ID" value="Solyc02g091060.1"/>
</dbReference>
<dbReference type="InParanoid" id="A0A3Q7FAM4"/>
<organism evidence="1">
    <name type="scientific">Solanum lycopersicum</name>
    <name type="common">Tomato</name>
    <name type="synonym">Lycopersicon esculentum</name>
    <dbReference type="NCBI Taxonomy" id="4081"/>
    <lineage>
        <taxon>Eukaryota</taxon>
        <taxon>Viridiplantae</taxon>
        <taxon>Streptophyta</taxon>
        <taxon>Embryophyta</taxon>
        <taxon>Tracheophyta</taxon>
        <taxon>Spermatophyta</taxon>
        <taxon>Magnoliopsida</taxon>
        <taxon>eudicotyledons</taxon>
        <taxon>Gunneridae</taxon>
        <taxon>Pentapetalae</taxon>
        <taxon>asterids</taxon>
        <taxon>lamiids</taxon>
        <taxon>Solanales</taxon>
        <taxon>Solanaceae</taxon>
        <taxon>Solanoideae</taxon>
        <taxon>Solaneae</taxon>
        <taxon>Solanum</taxon>
        <taxon>Solanum subgen. Lycopersicon</taxon>
    </lineage>
</organism>